<evidence type="ECO:0000256" key="5">
    <source>
        <dbReference type="ARBA" id="ARBA00022857"/>
    </source>
</evidence>
<evidence type="ECO:0000256" key="4">
    <source>
        <dbReference type="ARBA" id="ARBA00022827"/>
    </source>
</evidence>
<dbReference type="InterPro" id="IPR050775">
    <property type="entry name" value="FAD-binding_Monooxygenases"/>
</dbReference>
<dbReference type="Gene3D" id="3.50.50.60">
    <property type="entry name" value="FAD/NAD(P)-binding domain"/>
    <property type="match status" value="2"/>
</dbReference>
<evidence type="ECO:0000313" key="8">
    <source>
        <dbReference type="EMBL" id="AEA24039.1"/>
    </source>
</evidence>
<evidence type="ECO:0000256" key="6">
    <source>
        <dbReference type="ARBA" id="ARBA00023002"/>
    </source>
</evidence>
<comment type="similarity">
    <text evidence="2">Belongs to the FAD-binding monooxygenase family.</text>
</comment>
<dbReference type="PANTHER" id="PTHR43098">
    <property type="entry name" value="L-ORNITHINE N(5)-MONOOXYGENASE-RELATED"/>
    <property type="match status" value="1"/>
</dbReference>
<proteinExistence type="inferred from homology"/>
<sequence>MADKRVAVIGTGATGVQVVPHVAASAEHLYVFQRTPSAVNVRDNRPTDPDWAASLRPGWQRERVANFSGYIAGEDVGEDLVDDGWTKIFRNRALHAGVLDEAVDFEVMEAVRARVDATVTDPEVAEALKPYYRALCKRPTFHDEYLPTFNRPNVTLVDTDGKGVEKITPTAVVANGQEYEVDCIVFASGFTIGASFATRLGFDVVGRDGLTLSEKFAPGISTLFGMQTHSFPNLFIVAINQVGIASNQTHLLDVQARHIAGVVEATQRVGAATVEATIEAEERWVRTVVDSARRNAEFLKTCTPGYYNNEGHPNVEAFKRNGAYAPGVWRFEKTVEEWRSTGGFDGLLFDGSPLPSRHVAVTERTR</sequence>
<gene>
    <name evidence="8" type="ordered locus">Psed_1805</name>
</gene>
<evidence type="ECO:0000313" key="9">
    <source>
        <dbReference type="Proteomes" id="UP000007809"/>
    </source>
</evidence>
<reference evidence="8 9" key="1">
    <citation type="journal article" date="2011" name="J. Bacteriol.">
        <title>Genome sequence of the 1,4-dioxane-degrading Pseudonocardia dioxanivorans strain CB1190.</title>
        <authorList>
            <person name="Sales C.M."/>
            <person name="Mahendra S."/>
            <person name="Grostern A."/>
            <person name="Parales R.E."/>
            <person name="Goodwin L.A."/>
            <person name="Woyke T."/>
            <person name="Nolan M."/>
            <person name="Lapidus A."/>
            <person name="Chertkov O."/>
            <person name="Ovchinnikova G."/>
            <person name="Sczyrba A."/>
            <person name="Alvarez-Cohen L."/>
        </authorList>
    </citation>
    <scope>NUCLEOTIDE SEQUENCE [LARGE SCALE GENOMIC DNA]</scope>
    <source>
        <strain evidence="9">ATCC 55486 / DSM 44775 / JCM 13855 / CB1190</strain>
    </source>
</reference>
<name>F4CPC4_PSEUX</name>
<evidence type="ECO:0000256" key="3">
    <source>
        <dbReference type="ARBA" id="ARBA00022630"/>
    </source>
</evidence>
<keyword evidence="7 8" id="KW-0503">Monooxygenase</keyword>
<dbReference type="Proteomes" id="UP000007809">
    <property type="component" value="Chromosome"/>
</dbReference>
<keyword evidence="9" id="KW-1185">Reference proteome</keyword>
<organism evidence="8 9">
    <name type="scientific">Pseudonocardia dioxanivorans (strain ATCC 55486 / DSM 44775 / JCM 13855 / CB1190)</name>
    <dbReference type="NCBI Taxonomy" id="675635"/>
    <lineage>
        <taxon>Bacteria</taxon>
        <taxon>Bacillati</taxon>
        <taxon>Actinomycetota</taxon>
        <taxon>Actinomycetes</taxon>
        <taxon>Pseudonocardiales</taxon>
        <taxon>Pseudonocardiaceae</taxon>
        <taxon>Pseudonocardia</taxon>
    </lineage>
</organism>
<dbReference type="AlphaFoldDB" id="F4CPC4"/>
<dbReference type="PANTHER" id="PTHR43098:SF4">
    <property type="entry name" value="BLR3857 PROTEIN"/>
    <property type="match status" value="1"/>
</dbReference>
<accession>F4CPC4</accession>
<dbReference type="EC" id="1.14.13.92" evidence="8"/>
<dbReference type="HOGENOM" id="CLU_006937_8_2_11"/>
<keyword evidence="3" id="KW-0285">Flavoprotein</keyword>
<dbReference type="GO" id="GO:0033776">
    <property type="term" value="F:phenylacetone monooxygenase activity"/>
    <property type="evidence" value="ECO:0007669"/>
    <property type="project" value="UniProtKB-EC"/>
</dbReference>
<evidence type="ECO:0000256" key="7">
    <source>
        <dbReference type="ARBA" id="ARBA00023033"/>
    </source>
</evidence>
<dbReference type="KEGG" id="pdx:Psed_1805"/>
<dbReference type="InterPro" id="IPR036188">
    <property type="entry name" value="FAD/NAD-bd_sf"/>
</dbReference>
<keyword evidence="4" id="KW-0274">FAD</keyword>
<keyword evidence="6 8" id="KW-0560">Oxidoreductase</keyword>
<dbReference type="STRING" id="675635.Psed_1805"/>
<dbReference type="EMBL" id="CP002593">
    <property type="protein sequence ID" value="AEA24039.1"/>
    <property type="molecule type" value="Genomic_DNA"/>
</dbReference>
<evidence type="ECO:0000256" key="1">
    <source>
        <dbReference type="ARBA" id="ARBA00001974"/>
    </source>
</evidence>
<comment type="cofactor">
    <cofactor evidence="1">
        <name>FAD</name>
        <dbReference type="ChEBI" id="CHEBI:57692"/>
    </cofactor>
</comment>
<protein>
    <submittedName>
        <fullName evidence="8">Phenylacetone monooxygenase</fullName>
        <ecNumber evidence="8">1.14.13.92</ecNumber>
    </submittedName>
</protein>
<evidence type="ECO:0000256" key="2">
    <source>
        <dbReference type="ARBA" id="ARBA00010139"/>
    </source>
</evidence>
<dbReference type="SUPFAM" id="SSF51905">
    <property type="entry name" value="FAD/NAD(P)-binding domain"/>
    <property type="match status" value="2"/>
</dbReference>
<dbReference type="eggNOG" id="COG2072">
    <property type="taxonomic scope" value="Bacteria"/>
</dbReference>
<keyword evidence="5" id="KW-0521">NADP</keyword>